<dbReference type="RefSeq" id="WP_013553263.1">
    <property type="nucleotide sequence ID" value="NC_014935.1"/>
</dbReference>
<keyword evidence="12" id="KW-1185">Reference proteome</keyword>
<dbReference type="GO" id="GO:0004400">
    <property type="term" value="F:histidinol-phosphate transaminase activity"/>
    <property type="evidence" value="ECO:0007669"/>
    <property type="project" value="UniProtKB-UniRule"/>
</dbReference>
<dbReference type="InterPro" id="IPR015424">
    <property type="entry name" value="PyrdxlP-dep_Trfase"/>
</dbReference>
<dbReference type="InterPro" id="IPR004839">
    <property type="entry name" value="Aminotransferase_I/II_large"/>
</dbReference>
<comment type="similarity">
    <text evidence="3 9">Belongs to the class-II pyridoxal-phosphate-dependent aminotransferase family. Histidinol-phosphate aminotransferase subfamily.</text>
</comment>
<dbReference type="EMBL" id="CP002452">
    <property type="protein sequence ID" value="ADV45566.1"/>
    <property type="molecule type" value="Genomic_DNA"/>
</dbReference>
<evidence type="ECO:0000256" key="8">
    <source>
        <dbReference type="ARBA" id="ARBA00047481"/>
    </source>
</evidence>
<dbReference type="InterPro" id="IPR005861">
    <property type="entry name" value="HisP_aminotrans"/>
</dbReference>
<dbReference type="eggNOG" id="COG0079">
    <property type="taxonomic scope" value="Bacteria"/>
</dbReference>
<dbReference type="HAMAP" id="MF_01023">
    <property type="entry name" value="HisC_aminotrans_2"/>
    <property type="match status" value="1"/>
</dbReference>
<evidence type="ECO:0000256" key="6">
    <source>
        <dbReference type="ARBA" id="ARBA00022679"/>
    </source>
</evidence>
<feature type="modified residue" description="N6-(pyridoxal phosphate)lysine" evidence="9">
    <location>
        <position position="225"/>
    </location>
</feature>
<keyword evidence="9" id="KW-0368">Histidine biosynthesis</keyword>
<evidence type="ECO:0000259" key="10">
    <source>
        <dbReference type="Pfam" id="PF00155"/>
    </source>
</evidence>
<dbReference type="UniPathway" id="UPA00031">
    <property type="reaction ID" value="UER00012"/>
</dbReference>
<dbReference type="SUPFAM" id="SSF53383">
    <property type="entry name" value="PLP-dependent transferases"/>
    <property type="match status" value="1"/>
</dbReference>
<sequence>MKFNKTLDKIKTYEAGKPIELVVREFGIEPDQVVKLASNENPLGTSPKVAEAIRANADKAHLYPDDSMFELKASLSRRFGVPEESLIIGAGSDQILEFISRAKLNEESSVLMSRVTFAMYSIYALQQGARILRTEDYRHRPDEFIPMMQAHRPDVVFLCTPNNPTGDATSREDLFAIIEAADPETLVVVDGAYMEYAAAKDPAYRIDPAEILRYPNAVYLGTFSKAYGLGGMRVGYGIARPEIIQALMKLRPPFNITTLSLAAAIAANEDEAFVQKSLQIHRQELPRYEAYARERGFEYIESYTNFITWLFDEERNSSEIADALLRRGVIVRDLASYGMNALRITIGTPEQNDRLFSAMDEVLG</sequence>
<dbReference type="Gene3D" id="3.40.640.10">
    <property type="entry name" value="Type I PLP-dependent aspartate aminotransferase-like (Major domain)"/>
    <property type="match status" value="1"/>
</dbReference>
<keyword evidence="7 9" id="KW-0663">Pyridoxal phosphate</keyword>
<comment type="cofactor">
    <cofactor evidence="1 9">
        <name>pyridoxal 5'-phosphate</name>
        <dbReference type="ChEBI" id="CHEBI:597326"/>
    </cofactor>
</comment>
<accession>E6WZI6</accession>
<dbReference type="NCBIfam" id="TIGR01141">
    <property type="entry name" value="hisC"/>
    <property type="match status" value="1"/>
</dbReference>
<dbReference type="InterPro" id="IPR015421">
    <property type="entry name" value="PyrdxlP-dep_Trfase_major"/>
</dbReference>
<organism evidence="11 12">
    <name type="scientific">Nitratifractor salsuginis (strain DSM 16511 / JCM 12458 / E9I37-1)</name>
    <dbReference type="NCBI Taxonomy" id="749222"/>
    <lineage>
        <taxon>Bacteria</taxon>
        <taxon>Pseudomonadati</taxon>
        <taxon>Campylobacterota</taxon>
        <taxon>Epsilonproteobacteria</taxon>
        <taxon>Campylobacterales</taxon>
        <taxon>Sulfurovaceae</taxon>
        <taxon>Nitratifractor</taxon>
    </lineage>
</organism>
<comment type="catalytic activity">
    <reaction evidence="8 9">
        <text>L-histidinol phosphate + 2-oxoglutarate = 3-(imidazol-4-yl)-2-oxopropyl phosphate + L-glutamate</text>
        <dbReference type="Rhea" id="RHEA:23744"/>
        <dbReference type="ChEBI" id="CHEBI:16810"/>
        <dbReference type="ChEBI" id="CHEBI:29985"/>
        <dbReference type="ChEBI" id="CHEBI:57766"/>
        <dbReference type="ChEBI" id="CHEBI:57980"/>
        <dbReference type="EC" id="2.6.1.9"/>
    </reaction>
</comment>
<dbReference type="OrthoDB" id="9813612at2"/>
<evidence type="ECO:0000256" key="4">
    <source>
        <dbReference type="ARBA" id="ARBA00011738"/>
    </source>
</evidence>
<feature type="domain" description="Aminotransferase class I/classII large" evidence="10">
    <location>
        <begin position="32"/>
        <end position="357"/>
    </location>
</feature>
<dbReference type="AlphaFoldDB" id="E6WZI6"/>
<dbReference type="Gene3D" id="3.90.1150.10">
    <property type="entry name" value="Aspartate Aminotransferase, domain 1"/>
    <property type="match status" value="1"/>
</dbReference>
<comment type="subunit">
    <text evidence="4 9">Homodimer.</text>
</comment>
<dbReference type="InterPro" id="IPR050106">
    <property type="entry name" value="HistidinolP_aminotransfase"/>
</dbReference>
<reference evidence="12" key="2">
    <citation type="submission" date="2011-01" db="EMBL/GenBank/DDBJ databases">
        <title>The complete genome of Nitratifractor salsuginis DSM 16511.</title>
        <authorList>
            <consortium name="US DOE Joint Genome Institute (JGI-PGF)"/>
            <person name="Lucas S."/>
            <person name="Copeland A."/>
            <person name="Lapidus A."/>
            <person name="Bruce D."/>
            <person name="Goodwin L."/>
            <person name="Pitluck S."/>
            <person name="Kyrpides N."/>
            <person name="Mavromatis K."/>
            <person name="Ivanova N."/>
            <person name="Mikhailova N."/>
            <person name="Zeytun A."/>
            <person name="Detter J.C."/>
            <person name="Tapia R."/>
            <person name="Han C."/>
            <person name="Land M."/>
            <person name="Hauser L."/>
            <person name="Markowitz V."/>
            <person name="Cheng J.-F."/>
            <person name="Hugenholtz P."/>
            <person name="Woyke T."/>
            <person name="Wu D."/>
            <person name="Tindall B."/>
            <person name="Schuetze A."/>
            <person name="Brambilla E."/>
            <person name="Klenk H.-P."/>
            <person name="Eisen J.A."/>
        </authorList>
    </citation>
    <scope>NUCLEOTIDE SEQUENCE [LARGE SCALE GENOMIC DNA]</scope>
    <source>
        <strain evidence="12">DSM 16511 / JCM 12458 / E9I37-1</strain>
    </source>
</reference>
<proteinExistence type="inferred from homology"/>
<dbReference type="CDD" id="cd00609">
    <property type="entry name" value="AAT_like"/>
    <property type="match status" value="1"/>
</dbReference>
<gene>
    <name evidence="9" type="primary">hisC</name>
    <name evidence="11" type="ordered locus">Nitsa_0295</name>
</gene>
<dbReference type="HOGENOM" id="CLU_017584_3_3_7"/>
<dbReference type="InterPro" id="IPR001917">
    <property type="entry name" value="Aminotrans_II_pyridoxalP_BS"/>
</dbReference>
<keyword evidence="9" id="KW-0028">Amino-acid biosynthesis</keyword>
<dbReference type="EC" id="2.6.1.9" evidence="9"/>
<dbReference type="Pfam" id="PF00155">
    <property type="entry name" value="Aminotran_1_2"/>
    <property type="match status" value="1"/>
</dbReference>
<evidence type="ECO:0000256" key="1">
    <source>
        <dbReference type="ARBA" id="ARBA00001933"/>
    </source>
</evidence>
<dbReference type="GO" id="GO:0000105">
    <property type="term" value="P:L-histidine biosynthetic process"/>
    <property type="evidence" value="ECO:0007669"/>
    <property type="project" value="UniProtKB-UniRule"/>
</dbReference>
<dbReference type="PANTHER" id="PTHR43643">
    <property type="entry name" value="HISTIDINOL-PHOSPHATE AMINOTRANSFERASE 2"/>
    <property type="match status" value="1"/>
</dbReference>
<name>E6WZI6_NITSE</name>
<keyword evidence="5 9" id="KW-0032">Aminotransferase</keyword>
<comment type="pathway">
    <text evidence="2 9">Amino-acid biosynthesis; L-histidine biosynthesis; L-histidine from 5-phospho-alpha-D-ribose 1-diphosphate: step 7/9.</text>
</comment>
<evidence type="ECO:0000313" key="11">
    <source>
        <dbReference type="EMBL" id="ADV45566.1"/>
    </source>
</evidence>
<evidence type="ECO:0000256" key="2">
    <source>
        <dbReference type="ARBA" id="ARBA00005011"/>
    </source>
</evidence>
<reference evidence="11 12" key="1">
    <citation type="journal article" date="2011" name="Stand. Genomic Sci.">
        <title>Complete genome sequence of Nitratifractor salsuginis type strain (E9I37-1).</title>
        <authorList>
            <person name="Anderson I."/>
            <person name="Sikorski J."/>
            <person name="Zeytun A."/>
            <person name="Nolan M."/>
            <person name="Lapidus A."/>
            <person name="Lucas S."/>
            <person name="Hammon N."/>
            <person name="Deshpande S."/>
            <person name="Cheng J.F."/>
            <person name="Tapia R."/>
            <person name="Han C."/>
            <person name="Goodwin L."/>
            <person name="Pitluck S."/>
            <person name="Liolios K."/>
            <person name="Pagani I."/>
            <person name="Ivanova N."/>
            <person name="Huntemann M."/>
            <person name="Mavromatis K."/>
            <person name="Ovchinikova G."/>
            <person name="Pati A."/>
            <person name="Chen A."/>
            <person name="Palaniappan K."/>
            <person name="Land M."/>
            <person name="Hauser L."/>
            <person name="Brambilla E.M."/>
            <person name="Ngatchou-Djao O.D."/>
            <person name="Rohde M."/>
            <person name="Tindall B.J."/>
            <person name="Goker M."/>
            <person name="Detter J.C."/>
            <person name="Woyke T."/>
            <person name="Bristow J."/>
            <person name="Eisen J.A."/>
            <person name="Markowitz V."/>
            <person name="Hugenholtz P."/>
            <person name="Klenk H.P."/>
            <person name="Kyrpides N.C."/>
        </authorList>
    </citation>
    <scope>NUCLEOTIDE SEQUENCE [LARGE SCALE GENOMIC DNA]</scope>
    <source>
        <strain evidence="12">DSM 16511 / JCM 12458 / E9I37-1</strain>
    </source>
</reference>
<evidence type="ECO:0000256" key="5">
    <source>
        <dbReference type="ARBA" id="ARBA00022576"/>
    </source>
</evidence>
<keyword evidence="6 9" id="KW-0808">Transferase</keyword>
<evidence type="ECO:0000256" key="3">
    <source>
        <dbReference type="ARBA" id="ARBA00007970"/>
    </source>
</evidence>
<dbReference type="InterPro" id="IPR015422">
    <property type="entry name" value="PyrdxlP-dep_Trfase_small"/>
</dbReference>
<protein>
    <recommendedName>
        <fullName evidence="9">Histidinol-phosphate aminotransferase</fullName>
        <ecNumber evidence="9">2.6.1.9</ecNumber>
    </recommendedName>
    <alternativeName>
        <fullName evidence="9">Imidazole acetol-phosphate transaminase</fullName>
    </alternativeName>
</protein>
<evidence type="ECO:0000256" key="9">
    <source>
        <dbReference type="HAMAP-Rule" id="MF_01023"/>
    </source>
</evidence>
<dbReference type="STRING" id="749222.Nitsa_0295"/>
<dbReference type="KEGG" id="nsa:Nitsa_0295"/>
<dbReference type="Proteomes" id="UP000008633">
    <property type="component" value="Chromosome"/>
</dbReference>
<dbReference type="GO" id="GO:0030170">
    <property type="term" value="F:pyridoxal phosphate binding"/>
    <property type="evidence" value="ECO:0007669"/>
    <property type="project" value="InterPro"/>
</dbReference>
<evidence type="ECO:0000256" key="7">
    <source>
        <dbReference type="ARBA" id="ARBA00022898"/>
    </source>
</evidence>
<dbReference type="PROSITE" id="PS00599">
    <property type="entry name" value="AA_TRANSFER_CLASS_2"/>
    <property type="match status" value="1"/>
</dbReference>
<dbReference type="PANTHER" id="PTHR43643:SF3">
    <property type="entry name" value="HISTIDINOL-PHOSPHATE AMINOTRANSFERASE"/>
    <property type="match status" value="1"/>
</dbReference>
<evidence type="ECO:0000313" key="12">
    <source>
        <dbReference type="Proteomes" id="UP000008633"/>
    </source>
</evidence>